<proteinExistence type="inferred from homology"/>
<evidence type="ECO:0000256" key="3">
    <source>
        <dbReference type="ARBA" id="ARBA00022618"/>
    </source>
</evidence>
<comment type="similarity">
    <text evidence="9">Belongs to the 'phage' integrase family. XerC subfamily.</text>
</comment>
<comment type="function">
    <text evidence="9">Site-specific tyrosine recombinase, which acts by catalyzing the cutting and rejoining of the recombining DNA molecules. The XerC-XerD complex is essential to convert dimers of the bacterial chromosome into monomers to permit their segregation at cell division. It also contributes to the segregational stability of plasmids.</text>
</comment>
<evidence type="ECO:0000256" key="4">
    <source>
        <dbReference type="ARBA" id="ARBA00022829"/>
    </source>
</evidence>
<evidence type="ECO:0000256" key="8">
    <source>
        <dbReference type="ARBA" id="ARBA00023306"/>
    </source>
</evidence>
<dbReference type="Pfam" id="PF00589">
    <property type="entry name" value="Phage_integrase"/>
    <property type="match status" value="1"/>
</dbReference>
<dbReference type="PANTHER" id="PTHR30349">
    <property type="entry name" value="PHAGE INTEGRASE-RELATED"/>
    <property type="match status" value="1"/>
</dbReference>
<feature type="domain" description="Core-binding (CB)" evidence="11">
    <location>
        <begin position="4"/>
        <end position="95"/>
    </location>
</feature>
<feature type="active site" evidence="9">
    <location>
        <position position="159"/>
    </location>
</feature>
<evidence type="ECO:0000256" key="2">
    <source>
        <dbReference type="ARBA" id="ARBA00022490"/>
    </source>
</evidence>
<feature type="domain" description="Tyr recombinase" evidence="10">
    <location>
        <begin position="116"/>
        <end position="298"/>
    </location>
</feature>
<dbReference type="EMBL" id="SNAA01000018">
    <property type="protein sequence ID" value="TDL76231.1"/>
    <property type="molecule type" value="Genomic_DNA"/>
</dbReference>
<comment type="subunit">
    <text evidence="9">Forms a cyclic heterotetrameric complex composed of two molecules of XerC and two molecules of XerD.</text>
</comment>
<feature type="active site" evidence="9">
    <location>
        <position position="182"/>
    </location>
</feature>
<dbReference type="InterPro" id="IPR044068">
    <property type="entry name" value="CB"/>
</dbReference>
<dbReference type="Gene3D" id="1.10.150.130">
    <property type="match status" value="1"/>
</dbReference>
<dbReference type="GO" id="GO:0007059">
    <property type="term" value="P:chromosome segregation"/>
    <property type="evidence" value="ECO:0007669"/>
    <property type="project" value="UniProtKB-UniRule"/>
</dbReference>
<name>A0A4R5ZYE2_9RHOB</name>
<keyword evidence="3 9" id="KW-0132">Cell division</keyword>
<keyword evidence="7 9" id="KW-0233">DNA recombination</keyword>
<evidence type="ECO:0000313" key="12">
    <source>
        <dbReference type="EMBL" id="TDL76231.1"/>
    </source>
</evidence>
<feature type="active site" evidence="9">
    <location>
        <position position="250"/>
    </location>
</feature>
<dbReference type="PROSITE" id="PS51900">
    <property type="entry name" value="CB"/>
    <property type="match status" value="1"/>
</dbReference>
<evidence type="ECO:0000256" key="5">
    <source>
        <dbReference type="ARBA" id="ARBA00022908"/>
    </source>
</evidence>
<keyword evidence="13" id="KW-1185">Reference proteome</keyword>
<dbReference type="Pfam" id="PF02899">
    <property type="entry name" value="Phage_int_SAM_1"/>
    <property type="match status" value="1"/>
</dbReference>
<dbReference type="PANTHER" id="PTHR30349:SF90">
    <property type="entry name" value="TYROSINE RECOMBINASE XERD"/>
    <property type="match status" value="1"/>
</dbReference>
<evidence type="ECO:0000313" key="13">
    <source>
        <dbReference type="Proteomes" id="UP000295701"/>
    </source>
</evidence>
<evidence type="ECO:0000259" key="10">
    <source>
        <dbReference type="PROSITE" id="PS51898"/>
    </source>
</evidence>
<dbReference type="Proteomes" id="UP000295701">
    <property type="component" value="Unassembled WGS sequence"/>
</dbReference>
<keyword evidence="2 9" id="KW-0963">Cytoplasm</keyword>
<organism evidence="12 13">
    <name type="scientific">Palleronia sediminis</name>
    <dbReference type="NCBI Taxonomy" id="2547833"/>
    <lineage>
        <taxon>Bacteria</taxon>
        <taxon>Pseudomonadati</taxon>
        <taxon>Pseudomonadota</taxon>
        <taxon>Alphaproteobacteria</taxon>
        <taxon>Rhodobacterales</taxon>
        <taxon>Roseobacteraceae</taxon>
        <taxon>Palleronia</taxon>
    </lineage>
</organism>
<reference evidence="12 13" key="1">
    <citation type="submission" date="2019-03" db="EMBL/GenBank/DDBJ databases">
        <title>Primorskyibacter sp. SS33 isolated from sediments.</title>
        <authorList>
            <person name="Xunke S."/>
        </authorList>
    </citation>
    <scope>NUCLEOTIDE SEQUENCE [LARGE SCALE GENOMIC DNA]</scope>
    <source>
        <strain evidence="12 13">SS33</strain>
    </source>
</reference>
<dbReference type="SUPFAM" id="SSF56349">
    <property type="entry name" value="DNA breaking-rejoining enzymes"/>
    <property type="match status" value="1"/>
</dbReference>
<dbReference type="RefSeq" id="WP_133397745.1">
    <property type="nucleotide sequence ID" value="NZ_SNAA01000018.1"/>
</dbReference>
<dbReference type="Gene3D" id="1.10.443.10">
    <property type="entry name" value="Intergrase catalytic core"/>
    <property type="match status" value="1"/>
</dbReference>
<evidence type="ECO:0000256" key="1">
    <source>
        <dbReference type="ARBA" id="ARBA00004496"/>
    </source>
</evidence>
<dbReference type="InterPro" id="IPR023009">
    <property type="entry name" value="Tyrosine_recombinase_XerC/XerD"/>
</dbReference>
<dbReference type="InterPro" id="IPR011010">
    <property type="entry name" value="DNA_brk_join_enz"/>
</dbReference>
<dbReference type="GO" id="GO:0003677">
    <property type="term" value="F:DNA binding"/>
    <property type="evidence" value="ECO:0007669"/>
    <property type="project" value="UniProtKB-UniRule"/>
</dbReference>
<sequence length="304" mass="32607">MISPGLGRALEDWLDHLRGVRGAPASTLDAYRADVTAFLRFQQEHLGEESGTALLARIGVRDMRAYMAHARARGLSARSLARALSSVRAFARHRAERDGFDATAILSARSPKYLRRLPRPVAEDAARDLIDAVDANAAEPWVAARDAAVLTLLWGCGLRISEALGLDAGVRPLGARLRILGKGGKERVVPVLPVAAQAVETYARLCPHPLVRGTALFRGVRGGPLNPRMVSRAMELARAQLGLPATATPHALRHSFATHLLAAGGDLRAIQELLGHASLSTTQAYTGVDTARLMAVYEKAHPRG</sequence>
<evidence type="ECO:0000256" key="6">
    <source>
        <dbReference type="ARBA" id="ARBA00023125"/>
    </source>
</evidence>
<dbReference type="GO" id="GO:0051301">
    <property type="term" value="P:cell division"/>
    <property type="evidence" value="ECO:0007669"/>
    <property type="project" value="UniProtKB-KW"/>
</dbReference>
<dbReference type="InterPro" id="IPR013762">
    <property type="entry name" value="Integrase-like_cat_sf"/>
</dbReference>
<evidence type="ECO:0000256" key="9">
    <source>
        <dbReference type="HAMAP-Rule" id="MF_01808"/>
    </source>
</evidence>
<feature type="active site" evidence="9">
    <location>
        <position position="276"/>
    </location>
</feature>
<dbReference type="OrthoDB" id="9801717at2"/>
<dbReference type="PROSITE" id="PS51898">
    <property type="entry name" value="TYR_RECOMBINASE"/>
    <property type="match status" value="1"/>
</dbReference>
<evidence type="ECO:0000259" key="11">
    <source>
        <dbReference type="PROSITE" id="PS51900"/>
    </source>
</evidence>
<dbReference type="HAMAP" id="MF_01808">
    <property type="entry name" value="Recomb_XerC_XerD"/>
    <property type="match status" value="1"/>
</dbReference>
<keyword evidence="5 9" id="KW-0229">DNA integration</keyword>
<comment type="subcellular location">
    <subcellularLocation>
        <location evidence="1 9">Cytoplasm</location>
    </subcellularLocation>
</comment>
<keyword evidence="8 9" id="KW-0131">Cell cycle</keyword>
<comment type="caution">
    <text evidence="12">The sequence shown here is derived from an EMBL/GenBank/DDBJ whole genome shotgun (WGS) entry which is preliminary data.</text>
</comment>
<dbReference type="GO" id="GO:0005737">
    <property type="term" value="C:cytoplasm"/>
    <property type="evidence" value="ECO:0007669"/>
    <property type="project" value="UniProtKB-SubCell"/>
</dbReference>
<dbReference type="SUPFAM" id="SSF47823">
    <property type="entry name" value="lambda integrase-like, N-terminal domain"/>
    <property type="match status" value="1"/>
</dbReference>
<dbReference type="InterPro" id="IPR050090">
    <property type="entry name" value="Tyrosine_recombinase_XerCD"/>
</dbReference>
<feature type="active site" evidence="9">
    <location>
        <position position="253"/>
    </location>
</feature>
<accession>A0A4R5ZYE2</accession>
<gene>
    <name evidence="9" type="primary">xerC</name>
    <name evidence="12" type="ORF">E2L08_14135</name>
</gene>
<dbReference type="GO" id="GO:0009037">
    <property type="term" value="F:tyrosine-based site-specific recombinase activity"/>
    <property type="evidence" value="ECO:0007669"/>
    <property type="project" value="UniProtKB-UniRule"/>
</dbReference>
<dbReference type="InterPro" id="IPR010998">
    <property type="entry name" value="Integrase_recombinase_N"/>
</dbReference>
<protein>
    <recommendedName>
        <fullName evidence="9">Tyrosine recombinase XerC</fullName>
    </recommendedName>
</protein>
<dbReference type="GO" id="GO:0006313">
    <property type="term" value="P:DNA transposition"/>
    <property type="evidence" value="ECO:0007669"/>
    <property type="project" value="UniProtKB-UniRule"/>
</dbReference>
<dbReference type="AlphaFoldDB" id="A0A4R5ZYE2"/>
<feature type="active site" description="O-(3'-phospho-DNA)-tyrosine intermediate" evidence="9">
    <location>
        <position position="285"/>
    </location>
</feature>
<dbReference type="InterPro" id="IPR002104">
    <property type="entry name" value="Integrase_catalytic"/>
</dbReference>
<dbReference type="InterPro" id="IPR004107">
    <property type="entry name" value="Integrase_SAM-like_N"/>
</dbReference>
<keyword evidence="4 9" id="KW-0159">Chromosome partition</keyword>
<keyword evidence="6 9" id="KW-0238">DNA-binding</keyword>
<evidence type="ECO:0000256" key="7">
    <source>
        <dbReference type="ARBA" id="ARBA00023172"/>
    </source>
</evidence>